<keyword evidence="1" id="KW-0812">Transmembrane</keyword>
<organism evidence="2 3">
    <name type="scientific">Ornithinibacillus hominis</name>
    <dbReference type="NCBI Taxonomy" id="2763055"/>
    <lineage>
        <taxon>Bacteria</taxon>
        <taxon>Bacillati</taxon>
        <taxon>Bacillota</taxon>
        <taxon>Bacilli</taxon>
        <taxon>Bacillales</taxon>
        <taxon>Bacillaceae</taxon>
        <taxon>Ornithinibacillus</taxon>
    </lineage>
</organism>
<reference evidence="2" key="1">
    <citation type="submission" date="2020-08" db="EMBL/GenBank/DDBJ databases">
        <title>Genome public.</title>
        <authorList>
            <person name="Liu C."/>
            <person name="Sun Q."/>
        </authorList>
    </citation>
    <scope>NUCLEOTIDE SEQUENCE</scope>
    <source>
        <strain evidence="2">BX22</strain>
    </source>
</reference>
<dbReference type="RefSeq" id="WP_186868069.1">
    <property type="nucleotide sequence ID" value="NZ_JACOOL010000001.1"/>
</dbReference>
<dbReference type="EMBL" id="JACOOL010000001">
    <property type="protein sequence ID" value="MBC5635358.1"/>
    <property type="molecule type" value="Genomic_DNA"/>
</dbReference>
<sequence>MLNHNLKEENIKENITKEMDSIKVPEGLKVELWAKVKPIPRKRKITSKVLPYIAAIACLAIFVPLVLSILPFGSTPSDDLSGQTFRLAHPYMPLEGGPIKYDSIMTIEFKGGNGFTSNRYGDGKYELHDDLLVLQFENENEFLEIKLTLHESDEDFSKYSASISDANFEMKDQDEISHFKNFYLLLNQDRRVEFIIE</sequence>
<name>A0A923L2M9_9BACI</name>
<feature type="transmembrane region" description="Helical" evidence="1">
    <location>
        <begin position="49"/>
        <end position="70"/>
    </location>
</feature>
<dbReference type="AlphaFoldDB" id="A0A923L2M9"/>
<dbReference type="Proteomes" id="UP000637359">
    <property type="component" value="Unassembled WGS sequence"/>
</dbReference>
<keyword evidence="1" id="KW-0472">Membrane</keyword>
<gene>
    <name evidence="2" type="ORF">H8S33_00840</name>
</gene>
<protein>
    <submittedName>
        <fullName evidence="2">Uncharacterized protein</fullName>
    </submittedName>
</protein>
<proteinExistence type="predicted"/>
<keyword evidence="3" id="KW-1185">Reference proteome</keyword>
<evidence type="ECO:0000313" key="3">
    <source>
        <dbReference type="Proteomes" id="UP000637359"/>
    </source>
</evidence>
<evidence type="ECO:0000256" key="1">
    <source>
        <dbReference type="SAM" id="Phobius"/>
    </source>
</evidence>
<keyword evidence="1" id="KW-1133">Transmembrane helix</keyword>
<comment type="caution">
    <text evidence="2">The sequence shown here is derived from an EMBL/GenBank/DDBJ whole genome shotgun (WGS) entry which is preliminary data.</text>
</comment>
<evidence type="ECO:0000313" key="2">
    <source>
        <dbReference type="EMBL" id="MBC5635358.1"/>
    </source>
</evidence>
<accession>A0A923L2M9</accession>